<name>A0A1H5UZ04_NITMU</name>
<gene>
    <name evidence="1" type="ORF">SAMN05216403_109106</name>
</gene>
<accession>A0A1H5UZ04</accession>
<dbReference type="Proteomes" id="UP000236751">
    <property type="component" value="Unassembled WGS sequence"/>
</dbReference>
<dbReference type="AlphaFoldDB" id="A0A1H5UZ04"/>
<reference evidence="1 2" key="1">
    <citation type="submission" date="2016-10" db="EMBL/GenBank/DDBJ databases">
        <authorList>
            <person name="de Groot N.N."/>
        </authorList>
    </citation>
    <scope>NUCLEOTIDE SEQUENCE [LARGE SCALE GENOMIC DNA]</scope>
    <source>
        <strain evidence="1 2">Nl13</strain>
    </source>
</reference>
<protein>
    <submittedName>
        <fullName evidence="1">Uncharacterized protein</fullName>
    </submittedName>
</protein>
<organism evidence="1 2">
    <name type="scientific">Nitrosospira multiformis (strain ATCC 25196 / NCIMB 11849 / C 71)</name>
    <dbReference type="NCBI Taxonomy" id="323848"/>
    <lineage>
        <taxon>Bacteria</taxon>
        <taxon>Pseudomonadati</taxon>
        <taxon>Pseudomonadota</taxon>
        <taxon>Betaproteobacteria</taxon>
        <taxon>Nitrosomonadales</taxon>
        <taxon>Nitrosomonadaceae</taxon>
        <taxon>Nitrosospira</taxon>
    </lineage>
</organism>
<evidence type="ECO:0000313" key="1">
    <source>
        <dbReference type="EMBL" id="SEF79681.1"/>
    </source>
</evidence>
<feature type="non-terminal residue" evidence="1">
    <location>
        <position position="51"/>
    </location>
</feature>
<evidence type="ECO:0000313" key="2">
    <source>
        <dbReference type="Proteomes" id="UP000236751"/>
    </source>
</evidence>
<sequence length="51" mass="5648">MCSAREGRIGMDAVTRYPDTTTSLRSKGEKQMLMKPWLRLVTLACGVLFAG</sequence>
<dbReference type="EMBL" id="FNVK01000009">
    <property type="protein sequence ID" value="SEF79681.1"/>
    <property type="molecule type" value="Genomic_DNA"/>
</dbReference>
<proteinExistence type="predicted"/>